<sequence length="381" mass="44251">MPFAYSEQSAFERLLLLIATFVQYPGIGSAESGAQDSARDAFEVIQEKMQAISQTCDIDLPLYSAHTLRKDLKTLRQYGILERRMYRWGYYLGTGAMSRDELQTALQSLAAHAKSQRDPNVRRVFQTLEQRLRGLNLESAGQLFYPVRTQLDRAIVYADPEEMMNKGQYRHTLFHQLIGLETAIFQGQVVKLYRQRDPYSQINVGYIQVYPLQLIYVDIAWYLLYEDQSTQHLEVERVDRFSDFLTVVDPNGRGLPAQQQSLQTAHKLLSNGWGLYLGNAAEQSKERAGQLDYVEVWVKFFPPVMNFILEGDRRHPKQKVQKRTKGQETHVDYKIKLPARSLNEFCYWVHRFMQYAQIISPQSLVEQHHQAALALAKRYET</sequence>
<evidence type="ECO:0000313" key="1">
    <source>
        <dbReference type="EMBL" id="KPQ33181.1"/>
    </source>
</evidence>
<evidence type="ECO:0000313" key="2">
    <source>
        <dbReference type="Proteomes" id="UP000050465"/>
    </source>
</evidence>
<reference evidence="1 2" key="1">
    <citation type="submission" date="2015-09" db="EMBL/GenBank/DDBJ databases">
        <title>Identification and resolution of microdiversity through metagenomic sequencing of parallel consortia.</title>
        <authorList>
            <person name="Nelson W.C."/>
            <person name="Romine M.F."/>
            <person name="Lindemann S.R."/>
        </authorList>
    </citation>
    <scope>NUCLEOTIDE SEQUENCE [LARGE SCALE GENOMIC DNA]</scope>
    <source>
        <strain evidence="1">Ana</strain>
    </source>
</reference>
<dbReference type="PATRIC" id="fig|1666911.3.peg.2179"/>
<dbReference type="AlphaFoldDB" id="A0A0P7ZJX0"/>
<protein>
    <submittedName>
        <fullName evidence="1">WYL domain</fullName>
    </submittedName>
</protein>
<dbReference type="STRING" id="1666911.HLUCCA11_19445"/>
<name>A0A0P7ZJX0_9CYAN</name>
<accession>A0A0P7ZJX0</accession>
<organism evidence="1 2">
    <name type="scientific">Phormidesmis priestleyi Ana</name>
    <dbReference type="NCBI Taxonomy" id="1666911"/>
    <lineage>
        <taxon>Bacteria</taxon>
        <taxon>Bacillati</taxon>
        <taxon>Cyanobacteriota</taxon>
        <taxon>Cyanophyceae</taxon>
        <taxon>Leptolyngbyales</taxon>
        <taxon>Leptolyngbyaceae</taxon>
        <taxon>Phormidesmis</taxon>
    </lineage>
</organism>
<dbReference type="Proteomes" id="UP000050465">
    <property type="component" value="Unassembled WGS sequence"/>
</dbReference>
<proteinExistence type="predicted"/>
<comment type="caution">
    <text evidence="1">The sequence shown here is derived from an EMBL/GenBank/DDBJ whole genome shotgun (WGS) entry which is preliminary data.</text>
</comment>
<dbReference type="EMBL" id="LJZR01000037">
    <property type="protein sequence ID" value="KPQ33181.1"/>
    <property type="molecule type" value="Genomic_DNA"/>
</dbReference>
<gene>
    <name evidence="1" type="ORF">HLUCCA11_19445</name>
</gene>